<sequence>MRKILPFLFFGIFIINGFSQSPLRLEPKKYGYRAGDSIYKYQVEYKDPGSKGRQLQWDFSNVKVLNDNYLIKYFYPDKKDTFHICGMEHRTRYYYLQKKDSLWSTGFENYTTLINYTTPELKLKFPFNYGDTLYSAFEGEGIYCNMLKLKVKGWTRVEADAEGELTLPGNKKVKHALRTHTTRYYTETGKDSTEMSYETYTWYGKNLRYPIFESIKTTLHRLSPGRGDGGEVGVKQGSQVSDTIVFHTSFYYTPEELNIQPDLLANDSTDIYGNPIPEAERVFTEARMLPNPVINNLNIDFKLTRRAVIWFSVHNNIGIPMRQTHPQSLDEGYHQTQIPMGGLVTGTYTVYVHVDDRMIQRVVVKK</sequence>
<evidence type="ECO:0000313" key="1">
    <source>
        <dbReference type="EMBL" id="VBB45392.1"/>
    </source>
</evidence>
<evidence type="ECO:0008006" key="2">
    <source>
        <dbReference type="Google" id="ProtNLM"/>
    </source>
</evidence>
<accession>A0A653ABE3</accession>
<dbReference type="EMBL" id="UPXZ01000024">
    <property type="protein sequence ID" value="VBB45392.1"/>
    <property type="molecule type" value="Genomic_DNA"/>
</dbReference>
<name>A0A653ABE3_9BACT</name>
<organism evidence="1">
    <name type="scientific">uncultured Paludibacter sp</name>
    <dbReference type="NCBI Taxonomy" id="497635"/>
    <lineage>
        <taxon>Bacteria</taxon>
        <taxon>Pseudomonadati</taxon>
        <taxon>Bacteroidota</taxon>
        <taxon>Bacteroidia</taxon>
        <taxon>Bacteroidales</taxon>
        <taxon>Paludibacteraceae</taxon>
        <taxon>Paludibacter</taxon>
        <taxon>environmental samples</taxon>
    </lineage>
</organism>
<dbReference type="AlphaFoldDB" id="A0A653ABE3"/>
<protein>
    <recommendedName>
        <fullName evidence="2">Secretion system C-terminal sorting domain-containing protein</fullName>
    </recommendedName>
</protein>
<reference evidence="1" key="1">
    <citation type="submission" date="2018-07" db="EMBL/GenBank/DDBJ databases">
        <authorList>
            <consortium name="Genoscope - CEA"/>
            <person name="William W."/>
        </authorList>
    </citation>
    <scope>NUCLEOTIDE SEQUENCE</scope>
    <source>
        <strain evidence="1">IK1</strain>
    </source>
</reference>
<gene>
    <name evidence="1" type="ORF">TRIP_D300217</name>
</gene>
<proteinExistence type="predicted"/>